<accession>A0A974WI66</accession>
<sequence length="59" mass="6995">MKTKSQFLSYSKVSKKKKPTGKPLYYIENGLYVFTEEYHLQRGYCCKSGCRHCPYGYKK</sequence>
<reference evidence="1" key="1">
    <citation type="submission" date="2021-02" db="EMBL/GenBank/DDBJ databases">
        <title>Fulvivirga sp. S481 isolated from sea water.</title>
        <authorList>
            <person name="Bae S.S."/>
            <person name="Baek K."/>
        </authorList>
    </citation>
    <scope>NUCLEOTIDE SEQUENCE</scope>
    <source>
        <strain evidence="1">S481</strain>
    </source>
</reference>
<dbReference type="Proteomes" id="UP000662783">
    <property type="component" value="Chromosome"/>
</dbReference>
<dbReference type="AlphaFoldDB" id="A0A974WI66"/>
<name>A0A974WI66_9BACT</name>
<evidence type="ECO:0000313" key="1">
    <source>
        <dbReference type="EMBL" id="QSE97607.1"/>
    </source>
</evidence>
<dbReference type="Pfam" id="PF17653">
    <property type="entry name" value="DUF5522"/>
    <property type="match status" value="1"/>
</dbReference>
<evidence type="ECO:0000313" key="2">
    <source>
        <dbReference type="Proteomes" id="UP000662783"/>
    </source>
</evidence>
<proteinExistence type="predicted"/>
<dbReference type="RefSeq" id="WP_205722116.1">
    <property type="nucleotide sequence ID" value="NZ_CP070608.1"/>
</dbReference>
<dbReference type="EMBL" id="CP070608">
    <property type="protein sequence ID" value="QSE97607.1"/>
    <property type="molecule type" value="Genomic_DNA"/>
</dbReference>
<gene>
    <name evidence="1" type="ORF">JR347_00530</name>
</gene>
<protein>
    <submittedName>
        <fullName evidence="1">Uncharacterized protein</fullName>
    </submittedName>
</protein>
<organism evidence="1 2">
    <name type="scientific">Fulvivirga lutea</name>
    <dbReference type="NCBI Taxonomy" id="2810512"/>
    <lineage>
        <taxon>Bacteria</taxon>
        <taxon>Pseudomonadati</taxon>
        <taxon>Bacteroidota</taxon>
        <taxon>Cytophagia</taxon>
        <taxon>Cytophagales</taxon>
        <taxon>Fulvivirgaceae</taxon>
        <taxon>Fulvivirga</taxon>
    </lineage>
</organism>
<keyword evidence="2" id="KW-1185">Reference proteome</keyword>
<dbReference type="InterPro" id="IPR040807">
    <property type="entry name" value="DUF5522"/>
</dbReference>
<dbReference type="KEGG" id="fuv:JR347_00530"/>